<dbReference type="AlphaFoldDB" id="A0A5N6GR80"/>
<evidence type="ECO:0000256" key="1">
    <source>
        <dbReference type="SAM" id="MobiDB-lite"/>
    </source>
</evidence>
<proteinExistence type="predicted"/>
<gene>
    <name evidence="2" type="ORF">BDV35DRAFT_394551</name>
</gene>
<feature type="region of interest" description="Disordered" evidence="1">
    <location>
        <begin position="23"/>
        <end position="116"/>
    </location>
</feature>
<dbReference type="Proteomes" id="UP000325434">
    <property type="component" value="Unassembled WGS sequence"/>
</dbReference>
<reference evidence="2" key="1">
    <citation type="submission" date="2019-04" db="EMBL/GenBank/DDBJ databases">
        <title>Friends and foes A comparative genomics study of 23 Aspergillus species from section Flavi.</title>
        <authorList>
            <consortium name="DOE Joint Genome Institute"/>
            <person name="Kjaerbolling I."/>
            <person name="Vesth T."/>
            <person name="Frisvad J.C."/>
            <person name="Nybo J.L."/>
            <person name="Theobald S."/>
            <person name="Kildgaard S."/>
            <person name="Isbrandt T."/>
            <person name="Kuo A."/>
            <person name="Sato A."/>
            <person name="Lyhne E.K."/>
            <person name="Kogle M.E."/>
            <person name="Wiebenga A."/>
            <person name="Kun R.S."/>
            <person name="Lubbers R.J."/>
            <person name="Makela M.R."/>
            <person name="Barry K."/>
            <person name="Chovatia M."/>
            <person name="Clum A."/>
            <person name="Daum C."/>
            <person name="Haridas S."/>
            <person name="He G."/>
            <person name="LaButti K."/>
            <person name="Lipzen A."/>
            <person name="Mondo S."/>
            <person name="Riley R."/>
            <person name="Salamov A."/>
            <person name="Simmons B.A."/>
            <person name="Magnuson J.K."/>
            <person name="Henrissat B."/>
            <person name="Mortensen U.H."/>
            <person name="Larsen T.O."/>
            <person name="Devries R.P."/>
            <person name="Grigoriev I.V."/>
            <person name="Machida M."/>
            <person name="Baker S.E."/>
            <person name="Andersen M.R."/>
        </authorList>
    </citation>
    <scope>NUCLEOTIDE SEQUENCE [LARGE SCALE GENOMIC DNA]</scope>
    <source>
        <strain evidence="2">CBS 121.62</strain>
    </source>
</reference>
<feature type="compositionally biased region" description="Low complexity" evidence="1">
    <location>
        <begin position="101"/>
        <end position="116"/>
    </location>
</feature>
<name>A0A5N6GR80_ASPFL</name>
<evidence type="ECO:0000313" key="2">
    <source>
        <dbReference type="EMBL" id="KAB8244866.1"/>
    </source>
</evidence>
<organism evidence="2">
    <name type="scientific">Aspergillus flavus</name>
    <dbReference type="NCBI Taxonomy" id="5059"/>
    <lineage>
        <taxon>Eukaryota</taxon>
        <taxon>Fungi</taxon>
        <taxon>Dikarya</taxon>
        <taxon>Ascomycota</taxon>
        <taxon>Pezizomycotina</taxon>
        <taxon>Eurotiomycetes</taxon>
        <taxon>Eurotiomycetidae</taxon>
        <taxon>Eurotiales</taxon>
        <taxon>Aspergillaceae</taxon>
        <taxon>Aspergillus</taxon>
        <taxon>Aspergillus subgen. Circumdati</taxon>
    </lineage>
</organism>
<protein>
    <submittedName>
        <fullName evidence="2">Uncharacterized protein</fullName>
    </submittedName>
</protein>
<dbReference type="EMBL" id="ML734621">
    <property type="protein sequence ID" value="KAB8244866.1"/>
    <property type="molecule type" value="Genomic_DNA"/>
</dbReference>
<sequence length="195" mass="21223">MDMHPHRVEVDISDGEEYIREIVIRRRRAHPPQSQTPPQAPASSVAEPTWQESASTARPNRGALLSQPQTTHPPPASPAPAMIPDRPPTLVRPQTAPQPPVSSTTEPTTSASTSVVPSEYDGDLLRQVCPGHLIGQPCLQGHNCDKSMSKITTARGEPVDIFMEFLLLARKCSAEPVVSGVTVRMIMKTIVELML</sequence>
<accession>A0A5N6GR80</accession>